<accession>A0ABV2QHG7</accession>
<evidence type="ECO:0000313" key="2">
    <source>
        <dbReference type="EMBL" id="MET4580491.1"/>
    </source>
</evidence>
<feature type="transmembrane region" description="Helical" evidence="1">
    <location>
        <begin position="12"/>
        <end position="28"/>
    </location>
</feature>
<dbReference type="Proteomes" id="UP001549320">
    <property type="component" value="Unassembled WGS sequence"/>
</dbReference>
<reference evidence="2 3" key="1">
    <citation type="submission" date="2024-06" db="EMBL/GenBank/DDBJ databases">
        <title>Sorghum-associated microbial communities from plants grown in Nebraska, USA.</title>
        <authorList>
            <person name="Schachtman D."/>
        </authorList>
    </citation>
    <scope>NUCLEOTIDE SEQUENCE [LARGE SCALE GENOMIC DNA]</scope>
    <source>
        <strain evidence="2 3">2709</strain>
    </source>
</reference>
<comment type="caution">
    <text evidence="2">The sequence shown here is derived from an EMBL/GenBank/DDBJ whole genome shotgun (WGS) entry which is preliminary data.</text>
</comment>
<dbReference type="EMBL" id="JBEPSH010000020">
    <property type="protein sequence ID" value="MET4580491.1"/>
    <property type="molecule type" value="Genomic_DNA"/>
</dbReference>
<gene>
    <name evidence="2" type="ORF">ABIE13_005633</name>
</gene>
<sequence length="38" mass="4228">PRSLPPAGEGVSRVLGYTLLFFPGLWAFDRPKARITLQ</sequence>
<name>A0ABV2QHG7_9BURK</name>
<keyword evidence="1" id="KW-0472">Membrane</keyword>
<keyword evidence="1" id="KW-0812">Transmembrane</keyword>
<evidence type="ECO:0000256" key="1">
    <source>
        <dbReference type="SAM" id="Phobius"/>
    </source>
</evidence>
<organism evidence="2 3">
    <name type="scientific">Ottowia thiooxydans</name>
    <dbReference type="NCBI Taxonomy" id="219182"/>
    <lineage>
        <taxon>Bacteria</taxon>
        <taxon>Pseudomonadati</taxon>
        <taxon>Pseudomonadota</taxon>
        <taxon>Betaproteobacteria</taxon>
        <taxon>Burkholderiales</taxon>
        <taxon>Comamonadaceae</taxon>
        <taxon>Ottowia</taxon>
    </lineage>
</organism>
<keyword evidence="1" id="KW-1133">Transmembrane helix</keyword>
<keyword evidence="3" id="KW-1185">Reference proteome</keyword>
<proteinExistence type="predicted"/>
<evidence type="ECO:0000313" key="3">
    <source>
        <dbReference type="Proteomes" id="UP001549320"/>
    </source>
</evidence>
<feature type="non-terminal residue" evidence="2">
    <location>
        <position position="1"/>
    </location>
</feature>
<protein>
    <submittedName>
        <fullName evidence="2">Uncharacterized protein</fullName>
    </submittedName>
</protein>